<dbReference type="AlphaFoldDB" id="A0A177N914"/>
<evidence type="ECO:0000313" key="1">
    <source>
        <dbReference type="EMBL" id="OAI14381.1"/>
    </source>
</evidence>
<dbReference type="PROSITE" id="PS51257">
    <property type="entry name" value="PROKAR_LIPOPROTEIN"/>
    <property type="match status" value="1"/>
</dbReference>
<dbReference type="EMBL" id="LUUI01000111">
    <property type="protein sequence ID" value="OAI14381.1"/>
    <property type="molecule type" value="Genomic_DNA"/>
</dbReference>
<keyword evidence="2" id="KW-1185">Reference proteome</keyword>
<evidence type="ECO:0000313" key="2">
    <source>
        <dbReference type="Proteomes" id="UP000078476"/>
    </source>
</evidence>
<name>A0A177N914_9GAMM</name>
<sequence length="78" mass="8473">MKTDLNTIKTSLSGLAFAVTAFILQGCSGVPPHEEIIHSTYLIKEAQEDGARQLAPLELRNASFLPHLAPDLRSIPDC</sequence>
<gene>
    <name evidence="1" type="ORF">A1359_11210</name>
</gene>
<dbReference type="Proteomes" id="UP000078476">
    <property type="component" value="Unassembled WGS sequence"/>
</dbReference>
<protein>
    <submittedName>
        <fullName evidence="1">Uncharacterized protein</fullName>
    </submittedName>
</protein>
<reference evidence="1 2" key="1">
    <citation type="submission" date="2016-03" db="EMBL/GenBank/DDBJ databases">
        <authorList>
            <person name="Ploux O."/>
        </authorList>
    </citation>
    <scope>NUCLEOTIDE SEQUENCE [LARGE SCALE GENOMIC DNA]</scope>
    <source>
        <strain evidence="1 2">R-45370</strain>
    </source>
</reference>
<comment type="caution">
    <text evidence="1">The sequence shown here is derived from an EMBL/GenBank/DDBJ whole genome shotgun (WGS) entry which is preliminary data.</text>
</comment>
<proteinExistence type="predicted"/>
<dbReference type="RefSeq" id="WP_066983405.1">
    <property type="nucleotide sequence ID" value="NZ_LUUI01000111.1"/>
</dbReference>
<dbReference type="OrthoDB" id="6900832at2"/>
<organism evidence="1 2">
    <name type="scientific">Methylomonas lenta</name>
    <dbReference type="NCBI Taxonomy" id="980561"/>
    <lineage>
        <taxon>Bacteria</taxon>
        <taxon>Pseudomonadati</taxon>
        <taxon>Pseudomonadota</taxon>
        <taxon>Gammaproteobacteria</taxon>
        <taxon>Methylococcales</taxon>
        <taxon>Methylococcaceae</taxon>
        <taxon>Methylomonas</taxon>
    </lineage>
</organism>
<accession>A0A177N914</accession>